<accession>A0A8S3X4Z0</accession>
<evidence type="ECO:0000313" key="2">
    <source>
        <dbReference type="Proteomes" id="UP000691718"/>
    </source>
</evidence>
<reference evidence="1" key="1">
    <citation type="submission" date="2021-04" db="EMBL/GenBank/DDBJ databases">
        <authorList>
            <person name="Tunstrom K."/>
        </authorList>
    </citation>
    <scope>NUCLEOTIDE SEQUENCE</scope>
</reference>
<dbReference type="AlphaFoldDB" id="A0A8S3X4Z0"/>
<dbReference type="Proteomes" id="UP000691718">
    <property type="component" value="Unassembled WGS sequence"/>
</dbReference>
<sequence>MAKCKIKREKEIMQPEERDFSGKGMRLLYKHLMGYTWIIVTAMDDIAAGQEYWEKDGLVNDVLQQLVIDLGGEESSDSEIESEEEDSLDHDIVPIIYSENEF</sequence>
<organism evidence="1 2">
    <name type="scientific">Parnassius apollo</name>
    <name type="common">Apollo butterfly</name>
    <name type="synonym">Papilio apollo</name>
    <dbReference type="NCBI Taxonomy" id="110799"/>
    <lineage>
        <taxon>Eukaryota</taxon>
        <taxon>Metazoa</taxon>
        <taxon>Ecdysozoa</taxon>
        <taxon>Arthropoda</taxon>
        <taxon>Hexapoda</taxon>
        <taxon>Insecta</taxon>
        <taxon>Pterygota</taxon>
        <taxon>Neoptera</taxon>
        <taxon>Endopterygota</taxon>
        <taxon>Lepidoptera</taxon>
        <taxon>Glossata</taxon>
        <taxon>Ditrysia</taxon>
        <taxon>Papilionoidea</taxon>
        <taxon>Papilionidae</taxon>
        <taxon>Parnassiinae</taxon>
        <taxon>Parnassini</taxon>
        <taxon>Parnassius</taxon>
        <taxon>Parnassius</taxon>
    </lineage>
</organism>
<name>A0A8S3X4Z0_PARAO</name>
<proteinExistence type="predicted"/>
<gene>
    <name evidence="1" type="ORF">PAPOLLO_LOCUS13899</name>
</gene>
<comment type="caution">
    <text evidence="1">The sequence shown here is derived from an EMBL/GenBank/DDBJ whole genome shotgun (WGS) entry which is preliminary data.</text>
</comment>
<keyword evidence="2" id="KW-1185">Reference proteome</keyword>
<protein>
    <submittedName>
        <fullName evidence="1">(apollo) hypothetical protein</fullName>
    </submittedName>
</protein>
<dbReference type="EMBL" id="CAJQZP010000945">
    <property type="protein sequence ID" value="CAG5001377.1"/>
    <property type="molecule type" value="Genomic_DNA"/>
</dbReference>
<evidence type="ECO:0000313" key="1">
    <source>
        <dbReference type="EMBL" id="CAG5001377.1"/>
    </source>
</evidence>